<organism evidence="1 2">
    <name type="scientific">Castor canadensis</name>
    <name type="common">American beaver</name>
    <dbReference type="NCBI Taxonomy" id="51338"/>
    <lineage>
        <taxon>Eukaryota</taxon>
        <taxon>Metazoa</taxon>
        <taxon>Chordata</taxon>
        <taxon>Craniata</taxon>
        <taxon>Vertebrata</taxon>
        <taxon>Euteleostomi</taxon>
        <taxon>Mammalia</taxon>
        <taxon>Eutheria</taxon>
        <taxon>Euarchontoglires</taxon>
        <taxon>Glires</taxon>
        <taxon>Rodentia</taxon>
        <taxon>Castorimorpha</taxon>
        <taxon>Castoridae</taxon>
        <taxon>Castor</taxon>
    </lineage>
</organism>
<keyword evidence="1" id="KW-1185">Reference proteome</keyword>
<name>A0AC58LBE8_CASCN</name>
<evidence type="ECO:0000313" key="1">
    <source>
        <dbReference type="Proteomes" id="UP001732720"/>
    </source>
</evidence>
<reference evidence="2" key="1">
    <citation type="submission" date="2025-08" db="UniProtKB">
        <authorList>
            <consortium name="RefSeq"/>
        </authorList>
    </citation>
    <scope>IDENTIFICATION</scope>
</reference>
<dbReference type="RefSeq" id="XP_073914477.1">
    <property type="nucleotide sequence ID" value="XM_074058376.1"/>
</dbReference>
<gene>
    <name evidence="2" type="primary">LOC141418114</name>
</gene>
<proteinExistence type="predicted"/>
<sequence length="305" mass="32006">MAGLQIMGSDWLAFSYTPTPGGRAFGGGAQYRPPGGGGVAGATFPPRAVQVVKAAGAGCGWARRCPLRGCARAESAWGLRALRSCAPRRPSGPGKVGLGEGQLWIPPSTAAPPGARSLRPSRRQPTACPRAGKKPHPPARNAGLPGRRRAAGGARRGAAGKNRMTENMKECLAQTKAAVGDMVTMVKTEVCSPLHDQEYGQPCSRRPESSSMEVGLKKLKAGGPGANPHGHHGTTEPQRSSRQIQAVKLSLAEGHPTICMGQSGRDLEFYKSESTHDSSRALVLNSPTEDAKVPENEWQLTLISG</sequence>
<evidence type="ECO:0000313" key="2">
    <source>
        <dbReference type="RefSeq" id="XP_073914477.1"/>
    </source>
</evidence>
<protein>
    <submittedName>
        <fullName evidence="2">Uncharacterized protein</fullName>
    </submittedName>
</protein>
<dbReference type="Proteomes" id="UP001732720">
    <property type="component" value="Chromosome 2"/>
</dbReference>
<accession>A0AC58LBE8</accession>